<dbReference type="Proteomes" id="UP001159364">
    <property type="component" value="Linkage Group LG09"/>
</dbReference>
<name>A0AAV8SR11_9ROSI</name>
<organism evidence="1 2">
    <name type="scientific">Erythroxylum novogranatense</name>
    <dbReference type="NCBI Taxonomy" id="1862640"/>
    <lineage>
        <taxon>Eukaryota</taxon>
        <taxon>Viridiplantae</taxon>
        <taxon>Streptophyta</taxon>
        <taxon>Embryophyta</taxon>
        <taxon>Tracheophyta</taxon>
        <taxon>Spermatophyta</taxon>
        <taxon>Magnoliopsida</taxon>
        <taxon>eudicotyledons</taxon>
        <taxon>Gunneridae</taxon>
        <taxon>Pentapetalae</taxon>
        <taxon>rosids</taxon>
        <taxon>fabids</taxon>
        <taxon>Malpighiales</taxon>
        <taxon>Erythroxylaceae</taxon>
        <taxon>Erythroxylum</taxon>
    </lineage>
</organism>
<protein>
    <submittedName>
        <fullName evidence="1">Uncharacterized protein</fullName>
    </submittedName>
</protein>
<evidence type="ECO:0000313" key="2">
    <source>
        <dbReference type="Proteomes" id="UP001159364"/>
    </source>
</evidence>
<proteinExistence type="predicted"/>
<sequence length="70" mass="8031">MQEPYIFNGDPFSVLFPPQISLFLTKRLSFQGKFDLQICLYRTLSSLVKGVWSVRSWRKGSWCTGIKGGN</sequence>
<comment type="caution">
    <text evidence="1">The sequence shown here is derived from an EMBL/GenBank/DDBJ whole genome shotgun (WGS) entry which is preliminary data.</text>
</comment>
<keyword evidence="2" id="KW-1185">Reference proteome</keyword>
<reference evidence="1 2" key="1">
    <citation type="submission" date="2021-09" db="EMBL/GenBank/DDBJ databases">
        <title>Genomic insights and catalytic innovation underlie evolution of tropane alkaloids biosynthesis.</title>
        <authorList>
            <person name="Wang Y.-J."/>
            <person name="Tian T."/>
            <person name="Huang J.-P."/>
            <person name="Huang S.-X."/>
        </authorList>
    </citation>
    <scope>NUCLEOTIDE SEQUENCE [LARGE SCALE GENOMIC DNA]</scope>
    <source>
        <strain evidence="1">KIB-2018</strain>
        <tissue evidence="1">Leaf</tissue>
    </source>
</reference>
<gene>
    <name evidence="1" type="ORF">K2173_005617</name>
</gene>
<accession>A0AAV8SR11</accession>
<dbReference type="EMBL" id="JAIWQS010000009">
    <property type="protein sequence ID" value="KAJ8754456.1"/>
    <property type="molecule type" value="Genomic_DNA"/>
</dbReference>
<evidence type="ECO:0000313" key="1">
    <source>
        <dbReference type="EMBL" id="KAJ8754456.1"/>
    </source>
</evidence>
<dbReference type="AlphaFoldDB" id="A0AAV8SR11"/>